<reference evidence="2" key="3">
    <citation type="submission" date="2025-09" db="UniProtKB">
        <authorList>
            <consortium name="Ensembl"/>
        </authorList>
    </citation>
    <scope>IDENTIFICATION</scope>
</reference>
<dbReference type="AlphaFoldDB" id="H2ZX48"/>
<dbReference type="HOGENOM" id="CLU_062834_2_2_1"/>
<sequence length="241" mass="27507">SPKVDPALKKVGDHCSRSNKFRGSAVPSPPRGENSISNEMETSFAEVMIAPGDIKSEVSNINCKLDKLTNRMDATENWISDCDDRLCQVENLTAEIHYLREKCNDLENRSHRSNLRIVGIPEGLEERDPEAFVGSLIPKVLGANTFPQRLEIERAHQALRPRLGPRECPCIMLVKFLRFQDKVAVMRKARELGALTWENHKIFFFPDLSSDLQAKRKEFTEARRLCHSLKLSFSLLYPMKL</sequence>
<dbReference type="GeneTree" id="ENSGT01090000260968"/>
<feature type="compositionally biased region" description="Basic and acidic residues" evidence="1">
    <location>
        <begin position="1"/>
        <end position="16"/>
    </location>
</feature>
<reference evidence="2" key="2">
    <citation type="submission" date="2025-08" db="UniProtKB">
        <authorList>
            <consortium name="Ensembl"/>
        </authorList>
    </citation>
    <scope>IDENTIFICATION</scope>
</reference>
<dbReference type="InterPro" id="IPR004244">
    <property type="entry name" value="Transposase_22"/>
</dbReference>
<dbReference type="Gene3D" id="3.30.70.1820">
    <property type="entry name" value="L1 transposable element, RRM domain"/>
    <property type="match status" value="1"/>
</dbReference>
<dbReference type="Proteomes" id="UP000008672">
    <property type="component" value="Unassembled WGS sequence"/>
</dbReference>
<evidence type="ECO:0008006" key="4">
    <source>
        <dbReference type="Google" id="ProtNLM"/>
    </source>
</evidence>
<keyword evidence="3" id="KW-1185">Reference proteome</keyword>
<dbReference type="STRING" id="7897.ENSLACP00000001969"/>
<dbReference type="PANTHER" id="PTHR11505">
    <property type="entry name" value="L1 TRANSPOSABLE ELEMENT-RELATED"/>
    <property type="match status" value="1"/>
</dbReference>
<name>H2ZX48_LATCH</name>
<organism evidence="2 3">
    <name type="scientific">Latimeria chalumnae</name>
    <name type="common">Coelacanth</name>
    <dbReference type="NCBI Taxonomy" id="7897"/>
    <lineage>
        <taxon>Eukaryota</taxon>
        <taxon>Metazoa</taxon>
        <taxon>Chordata</taxon>
        <taxon>Craniata</taxon>
        <taxon>Vertebrata</taxon>
        <taxon>Euteleostomi</taxon>
        <taxon>Coelacanthiformes</taxon>
        <taxon>Coelacanthidae</taxon>
        <taxon>Latimeria</taxon>
    </lineage>
</organism>
<dbReference type="Ensembl" id="ENSLACT00000001983.1">
    <property type="protein sequence ID" value="ENSLACP00000001969.1"/>
    <property type="gene ID" value="ENSLACG00000001759.1"/>
</dbReference>
<protein>
    <recommendedName>
        <fullName evidence="4">L1 transposable element RRM domain-containing protein</fullName>
    </recommendedName>
</protein>
<evidence type="ECO:0000256" key="1">
    <source>
        <dbReference type="SAM" id="MobiDB-lite"/>
    </source>
</evidence>
<evidence type="ECO:0000313" key="2">
    <source>
        <dbReference type="Ensembl" id="ENSLACP00000001969.1"/>
    </source>
</evidence>
<evidence type="ECO:0000313" key="3">
    <source>
        <dbReference type="Proteomes" id="UP000008672"/>
    </source>
</evidence>
<proteinExistence type="predicted"/>
<dbReference type="InParanoid" id="H2ZX48"/>
<reference evidence="3" key="1">
    <citation type="submission" date="2011-08" db="EMBL/GenBank/DDBJ databases">
        <title>The draft genome of Latimeria chalumnae.</title>
        <authorList>
            <person name="Di Palma F."/>
            <person name="Alfoldi J."/>
            <person name="Johnson J."/>
            <person name="Berlin A."/>
            <person name="Gnerre S."/>
            <person name="Jaffe D."/>
            <person name="MacCallum I."/>
            <person name="Young S."/>
            <person name="Walker B.J."/>
            <person name="Lander E."/>
            <person name="Lindblad-Toh K."/>
        </authorList>
    </citation>
    <scope>NUCLEOTIDE SEQUENCE [LARGE SCALE GENOMIC DNA]</scope>
    <source>
        <strain evidence="3">Wild caught</strain>
    </source>
</reference>
<accession>H2ZX48</accession>
<dbReference type="OMA" id="DATENWI"/>
<dbReference type="EMBL" id="AFYH01205286">
    <property type="status" value="NOT_ANNOTATED_CDS"/>
    <property type="molecule type" value="Genomic_DNA"/>
</dbReference>
<feature type="region of interest" description="Disordered" evidence="1">
    <location>
        <begin position="1"/>
        <end position="36"/>
    </location>
</feature>